<dbReference type="EMBL" id="JAVRRD010000005">
    <property type="protein sequence ID" value="KAK5058873.1"/>
    <property type="molecule type" value="Genomic_DNA"/>
</dbReference>
<feature type="compositionally biased region" description="Polar residues" evidence="1">
    <location>
        <begin position="25"/>
        <end position="41"/>
    </location>
</feature>
<reference evidence="2 3" key="1">
    <citation type="submission" date="2023-08" db="EMBL/GenBank/DDBJ databases">
        <title>Black Yeasts Isolated from many extreme environments.</title>
        <authorList>
            <person name="Coleine C."/>
            <person name="Stajich J.E."/>
            <person name="Selbmann L."/>
        </authorList>
    </citation>
    <scope>NUCLEOTIDE SEQUENCE [LARGE SCALE GENOMIC DNA]</scope>
    <source>
        <strain evidence="2 3">CCFEE 5792</strain>
    </source>
</reference>
<name>A0AAV9NKW4_9EURO</name>
<organism evidence="2 3">
    <name type="scientific">Exophiala bonariae</name>
    <dbReference type="NCBI Taxonomy" id="1690606"/>
    <lineage>
        <taxon>Eukaryota</taxon>
        <taxon>Fungi</taxon>
        <taxon>Dikarya</taxon>
        <taxon>Ascomycota</taxon>
        <taxon>Pezizomycotina</taxon>
        <taxon>Eurotiomycetes</taxon>
        <taxon>Chaetothyriomycetidae</taxon>
        <taxon>Chaetothyriales</taxon>
        <taxon>Herpotrichiellaceae</taxon>
        <taxon>Exophiala</taxon>
    </lineage>
</organism>
<proteinExistence type="predicted"/>
<feature type="compositionally biased region" description="Polar residues" evidence="1">
    <location>
        <begin position="163"/>
        <end position="172"/>
    </location>
</feature>
<keyword evidence="3" id="KW-1185">Reference proteome</keyword>
<accession>A0AAV9NKW4</accession>
<sequence>MPVSTRRSLAAQADEVDQSAAGQPDVTTIMNDLAGNISQTPARKHPRPSGDLEQSRSSPKKMLTVDLRHPRSANSTPGVPSPRRTSGKLKTRASLPAPTPARSRMNWQPDDDDIEQGVEVPIELPKKSILLGKRKPPDKSPFKGKGTLQTKSSARVNLDDSPPKSSRQQNLDKISKSLLKHTRPNKKTVQLKRVKNATRQLALTPRRSGRPTIAAGDPFQDAQQDDDPITPGLGNQPPERQSQKEFSPLKADRRAKRKVVFREEQQAPPSGQGDNQESSDEPSNSLPRIENTKIPKLIPTQVEELDGNEDDADEIVAEADDGQHEDPQEQEEQYADISLPPPPPPPRPDTEAQQRAREVAEAEQKEKEERARQKALRGIQKALEFSELTEPWVEVLVGVANVEDGRSTSQEESARGKGVRRKIDKIHQDYRELRRGNTLSSLGFDQRTAENMKVLKKRCADINELRSQDHLQDRERLRTVRDVYQTLIPSAVRLAKEVLRARFVDNVLGFEAHKELLRFLKIASALIETARQWSPRPALDNGIKSIVEGIDTNLNSIISKYEDVVLAGRAAAHREKLALRQKADEERLLAAKQERDAELKAIRREQRAQYYEKASRRQQRPTSEYVLRVDDTTVRPSWPRDRRQATPTEEIPPPAQTRWTDEQTIVLLEALQKFRDASRFEDIFEHHGGPQGKLRNFDMDQLMAQARYIKRSMSDHLAKQSPSDPQWSWLISCP</sequence>
<feature type="compositionally biased region" description="Basic and acidic residues" evidence="1">
    <location>
        <begin position="632"/>
        <end position="644"/>
    </location>
</feature>
<feature type="region of interest" description="Disordered" evidence="1">
    <location>
        <begin position="632"/>
        <end position="655"/>
    </location>
</feature>
<evidence type="ECO:0000313" key="3">
    <source>
        <dbReference type="Proteomes" id="UP001358417"/>
    </source>
</evidence>
<protein>
    <recommendedName>
        <fullName evidence="4">Myb-like domain-containing protein</fullName>
    </recommendedName>
</protein>
<feature type="region of interest" description="Disordered" evidence="1">
    <location>
        <begin position="1"/>
        <end position="371"/>
    </location>
</feature>
<feature type="compositionally biased region" description="Polar residues" evidence="1">
    <location>
        <begin position="267"/>
        <end position="286"/>
    </location>
</feature>
<evidence type="ECO:0000313" key="2">
    <source>
        <dbReference type="EMBL" id="KAK5058873.1"/>
    </source>
</evidence>
<dbReference type="Proteomes" id="UP001358417">
    <property type="component" value="Unassembled WGS sequence"/>
</dbReference>
<comment type="caution">
    <text evidence="2">The sequence shown here is derived from an EMBL/GenBank/DDBJ whole genome shotgun (WGS) entry which is preliminary data.</text>
</comment>
<feature type="compositionally biased region" description="Basic residues" evidence="1">
    <location>
        <begin position="178"/>
        <end position="196"/>
    </location>
</feature>
<evidence type="ECO:0000256" key="1">
    <source>
        <dbReference type="SAM" id="MobiDB-lite"/>
    </source>
</evidence>
<gene>
    <name evidence="2" type="ORF">LTR84_011137</name>
</gene>
<dbReference type="RefSeq" id="XP_064709396.1">
    <property type="nucleotide sequence ID" value="XM_064854670.1"/>
</dbReference>
<dbReference type="AlphaFoldDB" id="A0AAV9NKW4"/>
<feature type="compositionally biased region" description="Basic and acidic residues" evidence="1">
    <location>
        <begin position="348"/>
        <end position="371"/>
    </location>
</feature>
<evidence type="ECO:0008006" key="4">
    <source>
        <dbReference type="Google" id="ProtNLM"/>
    </source>
</evidence>
<feature type="compositionally biased region" description="Acidic residues" evidence="1">
    <location>
        <begin position="303"/>
        <end position="320"/>
    </location>
</feature>
<dbReference type="GeneID" id="89979291"/>